<keyword evidence="3" id="KW-1185">Reference proteome</keyword>
<feature type="transmembrane region" description="Helical" evidence="1">
    <location>
        <begin position="20"/>
        <end position="40"/>
    </location>
</feature>
<feature type="transmembrane region" description="Helical" evidence="1">
    <location>
        <begin position="116"/>
        <end position="135"/>
    </location>
</feature>
<name>A0A510XFR7_9GAMM</name>
<keyword evidence="1" id="KW-0472">Membrane</keyword>
<dbReference type="Proteomes" id="UP000321275">
    <property type="component" value="Unassembled WGS sequence"/>
</dbReference>
<feature type="transmembrane region" description="Helical" evidence="1">
    <location>
        <begin position="91"/>
        <end position="110"/>
    </location>
</feature>
<evidence type="ECO:0000313" key="3">
    <source>
        <dbReference type="Proteomes" id="UP000321275"/>
    </source>
</evidence>
<keyword evidence="1" id="KW-1133">Transmembrane helix</keyword>
<evidence type="ECO:0008006" key="4">
    <source>
        <dbReference type="Google" id="ProtNLM"/>
    </source>
</evidence>
<gene>
    <name evidence="2" type="ORF">HPA02_15930</name>
</gene>
<dbReference type="AlphaFoldDB" id="A0A510XFR7"/>
<evidence type="ECO:0000313" key="2">
    <source>
        <dbReference type="EMBL" id="GEK47310.1"/>
    </source>
</evidence>
<organism evidence="2 3">
    <name type="scientific">Bisbaumannia pacifica</name>
    <dbReference type="NCBI Taxonomy" id="77098"/>
    <lineage>
        <taxon>Bacteria</taxon>
        <taxon>Pseudomonadati</taxon>
        <taxon>Pseudomonadota</taxon>
        <taxon>Gammaproteobacteria</taxon>
        <taxon>Oceanospirillales</taxon>
        <taxon>Halomonadaceae</taxon>
        <taxon>Bisbaumannia</taxon>
    </lineage>
</organism>
<evidence type="ECO:0000256" key="1">
    <source>
        <dbReference type="SAM" id="Phobius"/>
    </source>
</evidence>
<reference evidence="2 3" key="1">
    <citation type="submission" date="2019-07" db="EMBL/GenBank/DDBJ databases">
        <title>Whole genome shotgun sequence of Halomonas pacifica NBRC 102220.</title>
        <authorList>
            <person name="Hosoyama A."/>
            <person name="Uohara A."/>
            <person name="Ohji S."/>
            <person name="Ichikawa N."/>
        </authorList>
    </citation>
    <scope>NUCLEOTIDE SEQUENCE [LARGE SCALE GENOMIC DNA]</scope>
    <source>
        <strain evidence="2 3">NBRC 102220</strain>
    </source>
</reference>
<sequence length="139" mass="15042">MTDPRPDSSTPSPVQRRPIAVPLVGVALGVAMFLVSWLVADAPGQGVTMLAIMLAYATVMRHGQRFEIVQVLSQDPPLDERHALIQQRAVAIAYYAVVGVSLIGFIWEMAHGTTGAFTLICFVGGITHMCATAILRRRL</sequence>
<comment type="caution">
    <text evidence="2">The sequence shown here is derived from an EMBL/GenBank/DDBJ whole genome shotgun (WGS) entry which is preliminary data.</text>
</comment>
<dbReference type="RefSeq" id="WP_146802629.1">
    <property type="nucleotide sequence ID" value="NZ_BJUK01000014.1"/>
</dbReference>
<accession>A0A510XFR7</accession>
<proteinExistence type="predicted"/>
<protein>
    <recommendedName>
        <fullName evidence="4">DUF2178 domain-containing protein</fullName>
    </recommendedName>
</protein>
<dbReference type="OrthoDB" id="6165637at2"/>
<keyword evidence="1" id="KW-0812">Transmembrane</keyword>
<dbReference type="EMBL" id="BJUK01000014">
    <property type="protein sequence ID" value="GEK47310.1"/>
    <property type="molecule type" value="Genomic_DNA"/>
</dbReference>